<feature type="compositionally biased region" description="Basic and acidic residues" evidence="2">
    <location>
        <begin position="248"/>
        <end position="258"/>
    </location>
</feature>
<dbReference type="EMBL" id="NKLP01000123">
    <property type="protein sequence ID" value="TDN31063.1"/>
    <property type="molecule type" value="Genomic_DNA"/>
</dbReference>
<dbReference type="STRING" id="47770.GCA_001567095_01190"/>
<dbReference type="RefSeq" id="WP_005719229.1">
    <property type="nucleotide sequence ID" value="NZ_CAZZQI010000001.1"/>
</dbReference>
<feature type="region of interest" description="Disordered" evidence="2">
    <location>
        <begin position="90"/>
        <end position="110"/>
    </location>
</feature>
<dbReference type="Proteomes" id="UP000295195">
    <property type="component" value="Unassembled WGS sequence"/>
</dbReference>
<dbReference type="EMBL" id="SCLX01000074">
    <property type="protein sequence ID" value="RXF56862.1"/>
    <property type="molecule type" value="Genomic_DNA"/>
</dbReference>
<sequence length="346" mass="41044">MPGIVEQTLLEQQNIDLNEMVTMNQMIDQLLPNASKELQQKLKIKIYNFVRTRKQPSITVRRRKYFKPAVAKLIIGNVQDYADAIERRAKEAPAKEDATDKRPASKSKRVKTITKRKILAKVIKNDKIDKSIQKKLEDKIASIVKTNFIKPVNKRGSFSVEDGEKVIAELSPFYQNIKIDQKYRKNAEKAAENKETETKEKPEQHSKDQNESREGQSKDFERKNNQKNSNNRNNNNQTQNQRKRQNKHPFEIRRENNNRSRNNQSNRRYNNRNNYDNRNNYEFDEASGLRERYNTVIRNYNQLEQRYNALQDKYNQALDDKARLIEEMGKKNEDLRRVLIDVLRKM</sequence>
<evidence type="ECO:0000256" key="2">
    <source>
        <dbReference type="SAM" id="MobiDB-lite"/>
    </source>
</evidence>
<name>A0A135YUU2_9LACO</name>
<evidence type="ECO:0000313" key="4">
    <source>
        <dbReference type="EMBL" id="RXF56862.1"/>
    </source>
</evidence>
<gene>
    <name evidence="3" type="ORF">ABVC42_03420</name>
    <name evidence="5" type="ORF">CEE75_06770</name>
    <name evidence="4" type="ORF">ERD32_09855</name>
</gene>
<evidence type="ECO:0000313" key="6">
    <source>
        <dbReference type="Proteomes" id="UP000289808"/>
    </source>
</evidence>
<feature type="region of interest" description="Disordered" evidence="2">
    <location>
        <begin position="185"/>
        <end position="281"/>
    </location>
</feature>
<feature type="compositionally biased region" description="Basic and acidic residues" evidence="2">
    <location>
        <begin position="90"/>
        <end position="103"/>
    </location>
</feature>
<accession>A0A135YUU2</accession>
<dbReference type="Proteomes" id="UP001434419">
    <property type="component" value="Unassembled WGS sequence"/>
</dbReference>
<reference evidence="4 6" key="2">
    <citation type="submission" date="2019-01" db="EMBL/GenBank/DDBJ databases">
        <title>The genome sequence of Lactobacillus crispatus L49.</title>
        <authorList>
            <person name="Zhong J."/>
            <person name="Zhang J."/>
        </authorList>
    </citation>
    <scope>NUCLEOTIDE SEQUENCE [LARGE SCALE GENOMIC DNA]</scope>
    <source>
        <strain evidence="4 6">L49</strain>
    </source>
</reference>
<evidence type="ECO:0000313" key="7">
    <source>
        <dbReference type="Proteomes" id="UP000295195"/>
    </source>
</evidence>
<evidence type="ECO:0000313" key="5">
    <source>
        <dbReference type="EMBL" id="TDN31063.1"/>
    </source>
</evidence>
<feature type="compositionally biased region" description="Low complexity" evidence="2">
    <location>
        <begin position="259"/>
        <end position="280"/>
    </location>
</feature>
<reference evidence="3" key="3">
    <citation type="submission" date="2024-06" db="EMBL/GenBank/DDBJ databases">
        <title>Vaginal Lactobacillus fatty acid response mechanisms reveal a metabolite-targeted strategy for bacterial vaginosis treatment.</title>
        <authorList>
            <person name="Zhu M."/>
            <person name="Blainey P.C."/>
            <person name="Bloom S.M."/>
            <person name="Kwon D.S."/>
        </authorList>
    </citation>
    <scope>NUCLEOTIDE SEQUENCE</scope>
    <source>
        <strain evidence="3">194_F1_1</strain>
    </source>
</reference>
<proteinExistence type="predicted"/>
<reference evidence="5 7" key="1">
    <citation type="submission" date="2017-06" db="EMBL/GenBank/DDBJ databases">
        <authorList>
            <person name="Swanenburg J."/>
            <person name="Kort R."/>
        </authorList>
    </citation>
    <scope>NUCLEOTIDE SEQUENCE [LARGE SCALE GENOMIC DNA]</scope>
    <source>
        <strain evidence="5 7">RL05</strain>
    </source>
</reference>
<evidence type="ECO:0000256" key="1">
    <source>
        <dbReference type="SAM" id="Coils"/>
    </source>
</evidence>
<keyword evidence="8" id="KW-1185">Reference proteome</keyword>
<comment type="caution">
    <text evidence="5">The sequence shown here is derived from an EMBL/GenBank/DDBJ whole genome shotgun (WGS) entry which is preliminary data.</text>
</comment>
<evidence type="ECO:0000313" key="3">
    <source>
        <dbReference type="EMBL" id="MES5148978.1"/>
    </source>
</evidence>
<organism evidence="5 7">
    <name type="scientific">Lactobacillus crispatus</name>
    <dbReference type="NCBI Taxonomy" id="47770"/>
    <lineage>
        <taxon>Bacteria</taxon>
        <taxon>Bacillati</taxon>
        <taxon>Bacillota</taxon>
        <taxon>Bacilli</taxon>
        <taxon>Lactobacillales</taxon>
        <taxon>Lactobacillaceae</taxon>
        <taxon>Lactobacillus</taxon>
    </lineage>
</organism>
<feature type="compositionally biased region" description="Basic and acidic residues" evidence="2">
    <location>
        <begin position="185"/>
        <end position="224"/>
    </location>
</feature>
<feature type="coiled-coil region" evidence="1">
    <location>
        <begin position="286"/>
        <end position="327"/>
    </location>
</feature>
<feature type="compositionally biased region" description="Low complexity" evidence="2">
    <location>
        <begin position="226"/>
        <end position="240"/>
    </location>
</feature>
<dbReference type="Proteomes" id="UP000289808">
    <property type="component" value="Unassembled WGS sequence"/>
</dbReference>
<evidence type="ECO:0000313" key="8">
    <source>
        <dbReference type="Proteomes" id="UP001434419"/>
    </source>
</evidence>
<protein>
    <submittedName>
        <fullName evidence="5">Uncharacterized protein</fullName>
    </submittedName>
</protein>
<dbReference type="AlphaFoldDB" id="A0A135YUU2"/>
<keyword evidence="1" id="KW-0175">Coiled coil</keyword>
<dbReference type="EMBL" id="JBETVU010000012">
    <property type="protein sequence ID" value="MES5148978.1"/>
    <property type="molecule type" value="Genomic_DNA"/>
</dbReference>